<reference evidence="2" key="1">
    <citation type="submission" date="2016-03" db="EMBL/GenBank/DDBJ databases">
        <title>Updated assembly of Pseudogymnoascus destructans, the fungus causing white-nose syndrome of bats.</title>
        <authorList>
            <person name="Palmer J.M."/>
            <person name="Drees K.P."/>
            <person name="Foster J.T."/>
            <person name="Lindner D.L."/>
        </authorList>
    </citation>
    <scope>NUCLEOTIDE SEQUENCE [LARGE SCALE GENOMIC DNA]</scope>
    <source>
        <strain evidence="2">20631-21</strain>
    </source>
</reference>
<name>A0A177ABL4_9PEZI</name>
<dbReference type="VEuPathDB" id="FungiDB:GMDG_02063"/>
<dbReference type="InterPro" id="IPR021842">
    <property type="entry name" value="DUF3435"/>
</dbReference>
<dbReference type="OrthoDB" id="3433084at2759"/>
<feature type="compositionally biased region" description="Basic and acidic residues" evidence="1">
    <location>
        <begin position="256"/>
        <end position="270"/>
    </location>
</feature>
<dbReference type="RefSeq" id="XP_024323945.1">
    <property type="nucleotide sequence ID" value="XM_024468653.1"/>
</dbReference>
<organism evidence="2">
    <name type="scientific">Pseudogymnoascus destructans</name>
    <dbReference type="NCBI Taxonomy" id="655981"/>
    <lineage>
        <taxon>Eukaryota</taxon>
        <taxon>Fungi</taxon>
        <taxon>Dikarya</taxon>
        <taxon>Ascomycota</taxon>
        <taxon>Pezizomycotina</taxon>
        <taxon>Leotiomycetes</taxon>
        <taxon>Thelebolales</taxon>
        <taxon>Thelebolaceae</taxon>
        <taxon>Pseudogymnoascus</taxon>
    </lineage>
</organism>
<gene>
    <name evidence="2" type="ORF">VC83_05027</name>
</gene>
<protein>
    <submittedName>
        <fullName evidence="2">Uncharacterized protein</fullName>
    </submittedName>
</protein>
<dbReference type="GeneID" id="36288095"/>
<dbReference type="Proteomes" id="UP000077154">
    <property type="component" value="Unassembled WGS sequence"/>
</dbReference>
<evidence type="ECO:0000256" key="1">
    <source>
        <dbReference type="SAM" id="MobiDB-lite"/>
    </source>
</evidence>
<feature type="compositionally biased region" description="Acidic residues" evidence="1">
    <location>
        <begin position="235"/>
        <end position="244"/>
    </location>
</feature>
<feature type="region of interest" description="Disordered" evidence="1">
    <location>
        <begin position="217"/>
        <end position="273"/>
    </location>
</feature>
<dbReference type="AlphaFoldDB" id="A0A177ABL4"/>
<accession>A0A177ABL4</accession>
<dbReference type="InterPro" id="IPR011010">
    <property type="entry name" value="DNA_brk_join_enz"/>
</dbReference>
<proteinExistence type="predicted"/>
<dbReference type="PANTHER" id="PTHR37535">
    <property type="entry name" value="FLUG DOMAIN PROTEIN"/>
    <property type="match status" value="1"/>
</dbReference>
<dbReference type="EMBL" id="KV441396">
    <property type="protein sequence ID" value="OAF58661.1"/>
    <property type="molecule type" value="Genomic_DNA"/>
</dbReference>
<dbReference type="Pfam" id="PF11917">
    <property type="entry name" value="DUF3435"/>
    <property type="match status" value="1"/>
</dbReference>
<dbReference type="PANTHER" id="PTHR37535:SF4">
    <property type="entry name" value="FLUG DOMAIN-CONTAINING PROTEIN"/>
    <property type="match status" value="1"/>
</dbReference>
<dbReference type="GO" id="GO:0003677">
    <property type="term" value="F:DNA binding"/>
    <property type="evidence" value="ECO:0007669"/>
    <property type="project" value="InterPro"/>
</dbReference>
<sequence>MSTKVMGNRELPTPKQNMINFVIKQTRQAQQPKKPKRTTEDYRVMGQELSTKSQKPKDAEATKENVRGIWRKWSRFCAFQGVEDVRGAIQQCDKQMTMLFLCFICENYKVKAFNSVHQYLLQFKQLYNRINGRHMDTNDAKEVFKYLDTTLADEFKLRRTMKAKPVLGADDILLLLTHLWARDTSIFPTEDQRLTYATIMLLSIYTGCRPVELVDASKGAGGKTTSRKHPHTEVWDADNDLDEDGTPRTRVSSQESTRHVMDSQDDEKSPKSPGLRGLDTTFLFHEEALPILCPISHVLAIEIKDGTMEVEGSSHAEPLFTSNLQHPTKAVLIHWKPEMLKRPIFRQAVRSCDLFRTSEWKALRYSTYAYYLDRLGWATGFEQKLMSYCFCRGTGNAVNGAATTAVRDQILRHNPQTGVFSGSYINEKVRFIVQDAVLDQPTDSGFLWAFTHMSLTCDPRATMFAMTSRPIQSWCS</sequence>
<evidence type="ECO:0000313" key="2">
    <source>
        <dbReference type="EMBL" id="OAF58661.1"/>
    </source>
</evidence>
<dbReference type="SUPFAM" id="SSF56349">
    <property type="entry name" value="DNA breaking-rejoining enzymes"/>
    <property type="match status" value="1"/>
</dbReference>
<dbReference type="eggNOG" id="ENOG502SPA8">
    <property type="taxonomic scope" value="Eukaryota"/>
</dbReference>
<feature type="region of interest" description="Disordered" evidence="1">
    <location>
        <begin position="25"/>
        <end position="62"/>
    </location>
</feature>